<dbReference type="Gene3D" id="3.40.50.1240">
    <property type="entry name" value="Phosphoglycerate mutase-like"/>
    <property type="match status" value="1"/>
</dbReference>
<evidence type="ECO:0000256" key="2">
    <source>
        <dbReference type="PIRSR" id="PIRSR613078-1"/>
    </source>
</evidence>
<comment type="caution">
    <text evidence="4">The sequence shown here is derived from an EMBL/GenBank/DDBJ whole genome shotgun (WGS) entry which is preliminary data.</text>
</comment>
<feature type="binding site" evidence="3">
    <location>
        <position position="85"/>
    </location>
    <ligand>
        <name>substrate</name>
    </ligand>
</feature>
<reference evidence="4" key="1">
    <citation type="journal article" date="2021" name="Proc. Natl. Acad. Sci. U.S.A.">
        <title>Three genomes in the algal genus Volvox reveal the fate of a haploid sex-determining region after a transition to homothallism.</title>
        <authorList>
            <person name="Yamamoto K."/>
            <person name="Hamaji T."/>
            <person name="Kawai-Toyooka H."/>
            <person name="Matsuzaki R."/>
            <person name="Takahashi F."/>
            <person name="Nishimura Y."/>
            <person name="Kawachi M."/>
            <person name="Noguchi H."/>
            <person name="Minakuchi Y."/>
            <person name="Umen J.G."/>
            <person name="Toyoda A."/>
            <person name="Nozaki H."/>
        </authorList>
    </citation>
    <scope>NUCLEOTIDE SEQUENCE</scope>
    <source>
        <strain evidence="4">NIES-3785</strain>
    </source>
</reference>
<dbReference type="Pfam" id="PF00300">
    <property type="entry name" value="His_Phos_1"/>
    <property type="match status" value="1"/>
</dbReference>
<dbReference type="GO" id="GO:0016791">
    <property type="term" value="F:phosphatase activity"/>
    <property type="evidence" value="ECO:0007669"/>
    <property type="project" value="TreeGrafter"/>
</dbReference>
<name>A0A8J4GMS8_9CHLO</name>
<proteinExistence type="inferred from homology"/>
<evidence type="ECO:0000256" key="1">
    <source>
        <dbReference type="ARBA" id="ARBA00038362"/>
    </source>
</evidence>
<dbReference type="AlphaFoldDB" id="A0A8J4GMS8"/>
<sequence length="244" mass="26241">MATRSERRHTQDLQRQQKLLARMDSGSATNFILVRHGQTDWNAEMRLQGHQDPGLSALGVQQAEELALALREEPFDALYSSDLRRALQTAKAIAAARPGGIQIKTSARLREQRLGVLEGLTLREAAVQHPEALRLLRADHDDTAVPGGETTGEMRQRVVDEIDRIASTHPGQTVLLVAHGGVLHAVYNHIVGHSYGGAIANASLHRVRVQGRVWAVVDWNVMPGAKAAAAAAAGESFGGGVAEG</sequence>
<dbReference type="CDD" id="cd07067">
    <property type="entry name" value="HP_PGM_like"/>
    <property type="match status" value="1"/>
</dbReference>
<evidence type="ECO:0000256" key="3">
    <source>
        <dbReference type="PIRSR" id="PIRSR613078-2"/>
    </source>
</evidence>
<evidence type="ECO:0000313" key="4">
    <source>
        <dbReference type="EMBL" id="GIM11234.1"/>
    </source>
</evidence>
<organism evidence="4 5">
    <name type="scientific">Volvox reticuliferus</name>
    <dbReference type="NCBI Taxonomy" id="1737510"/>
    <lineage>
        <taxon>Eukaryota</taxon>
        <taxon>Viridiplantae</taxon>
        <taxon>Chlorophyta</taxon>
        <taxon>core chlorophytes</taxon>
        <taxon>Chlorophyceae</taxon>
        <taxon>CS clade</taxon>
        <taxon>Chlamydomonadales</taxon>
        <taxon>Volvocaceae</taxon>
        <taxon>Volvox</taxon>
    </lineage>
</organism>
<protein>
    <recommendedName>
        <fullName evidence="6">Histidine phosphatase family protein</fullName>
    </recommendedName>
</protein>
<dbReference type="PANTHER" id="PTHR48100:SF44">
    <property type="entry name" value="PHOSPHATASE C1620.13-RELATED"/>
    <property type="match status" value="1"/>
</dbReference>
<dbReference type="GO" id="GO:0005829">
    <property type="term" value="C:cytosol"/>
    <property type="evidence" value="ECO:0007669"/>
    <property type="project" value="TreeGrafter"/>
</dbReference>
<accession>A0A8J4GMS8</accession>
<dbReference type="InterPro" id="IPR013078">
    <property type="entry name" value="His_Pase_superF_clade-1"/>
</dbReference>
<feature type="active site" description="Tele-phosphohistidine intermediate" evidence="2">
    <location>
        <position position="36"/>
    </location>
</feature>
<comment type="similarity">
    <text evidence="1">Belongs to the phosphoglycerate mutase family.</text>
</comment>
<dbReference type="PROSITE" id="PS00175">
    <property type="entry name" value="PG_MUTASE"/>
    <property type="match status" value="1"/>
</dbReference>
<dbReference type="InterPro" id="IPR029033">
    <property type="entry name" value="His_PPase_superfam"/>
</dbReference>
<dbReference type="Proteomes" id="UP000722791">
    <property type="component" value="Unassembled WGS sequence"/>
</dbReference>
<dbReference type="PANTHER" id="PTHR48100">
    <property type="entry name" value="BROAD-SPECIFICITY PHOSPHATASE YOR283W-RELATED"/>
    <property type="match status" value="1"/>
</dbReference>
<gene>
    <name evidence="4" type="ORF">Vretimale_14747</name>
</gene>
<evidence type="ECO:0000313" key="5">
    <source>
        <dbReference type="Proteomes" id="UP000722791"/>
    </source>
</evidence>
<dbReference type="EMBL" id="BNCQ01000037">
    <property type="protein sequence ID" value="GIM11234.1"/>
    <property type="molecule type" value="Genomic_DNA"/>
</dbReference>
<evidence type="ECO:0008006" key="6">
    <source>
        <dbReference type="Google" id="ProtNLM"/>
    </source>
</evidence>
<dbReference type="SUPFAM" id="SSF53254">
    <property type="entry name" value="Phosphoglycerate mutase-like"/>
    <property type="match status" value="1"/>
</dbReference>
<feature type="binding site" evidence="3">
    <location>
        <begin position="35"/>
        <end position="42"/>
    </location>
    <ligand>
        <name>substrate</name>
    </ligand>
</feature>
<feature type="active site" description="Proton donor/acceptor" evidence="2">
    <location>
        <position position="111"/>
    </location>
</feature>
<dbReference type="InterPro" id="IPR050275">
    <property type="entry name" value="PGM_Phosphatase"/>
</dbReference>
<dbReference type="InterPro" id="IPR001345">
    <property type="entry name" value="PG/BPGM_mutase_AS"/>
</dbReference>
<dbReference type="SMART" id="SM00855">
    <property type="entry name" value="PGAM"/>
    <property type="match status" value="1"/>
</dbReference>